<accession>G0S7R1</accession>
<dbReference type="OrthoDB" id="10261524at2759"/>
<evidence type="ECO:0000256" key="2">
    <source>
        <dbReference type="ARBA" id="ARBA00009289"/>
    </source>
</evidence>
<dbReference type="Pfam" id="PF04573">
    <property type="entry name" value="SPC22"/>
    <property type="match status" value="2"/>
</dbReference>
<dbReference type="InterPro" id="IPR007653">
    <property type="entry name" value="SPC3"/>
</dbReference>
<protein>
    <recommendedName>
        <fullName evidence="9">Signal peptidase subunit 3</fullName>
    </recommendedName>
</protein>
<evidence type="ECO:0000313" key="12">
    <source>
        <dbReference type="Proteomes" id="UP000008066"/>
    </source>
</evidence>
<organism evidence="12">
    <name type="scientific">Chaetomium thermophilum (strain DSM 1495 / CBS 144.50 / IMI 039719)</name>
    <name type="common">Thermochaetoides thermophila</name>
    <dbReference type="NCBI Taxonomy" id="759272"/>
    <lineage>
        <taxon>Eukaryota</taxon>
        <taxon>Fungi</taxon>
        <taxon>Dikarya</taxon>
        <taxon>Ascomycota</taxon>
        <taxon>Pezizomycotina</taxon>
        <taxon>Sordariomycetes</taxon>
        <taxon>Sordariomycetidae</taxon>
        <taxon>Sordariales</taxon>
        <taxon>Chaetomiaceae</taxon>
        <taxon>Thermochaetoides</taxon>
    </lineage>
</organism>
<keyword evidence="6 10" id="KW-1133">Transmembrane helix</keyword>
<dbReference type="PANTHER" id="PTHR12804:SF0">
    <property type="entry name" value="SIGNAL PEPTIDASE COMPLEX SUBUNIT 3"/>
    <property type="match status" value="1"/>
</dbReference>
<dbReference type="OMA" id="WVGALTW"/>
<dbReference type="GO" id="GO:0005787">
    <property type="term" value="C:signal peptidase complex"/>
    <property type="evidence" value="ECO:0007669"/>
    <property type="project" value="UniProtKB-UniRule"/>
</dbReference>
<dbReference type="GO" id="GO:0006465">
    <property type="term" value="P:signal peptide processing"/>
    <property type="evidence" value="ECO:0007669"/>
    <property type="project" value="UniProtKB-UniRule"/>
</dbReference>
<dbReference type="PIRSF" id="PIRSF016089">
    <property type="entry name" value="SPC22"/>
    <property type="match status" value="1"/>
</dbReference>
<gene>
    <name evidence="11" type="ORF">CTHT_0028510</name>
</gene>
<keyword evidence="4 9" id="KW-0256">Endoplasmic reticulum</keyword>
<evidence type="ECO:0000256" key="3">
    <source>
        <dbReference type="ARBA" id="ARBA00022692"/>
    </source>
</evidence>
<evidence type="ECO:0000256" key="8">
    <source>
        <dbReference type="ARBA" id="ARBA00045670"/>
    </source>
</evidence>
<dbReference type="Proteomes" id="UP000008066">
    <property type="component" value="Unassembled WGS sequence"/>
</dbReference>
<dbReference type="GO" id="GO:0045047">
    <property type="term" value="P:protein targeting to ER"/>
    <property type="evidence" value="ECO:0007669"/>
    <property type="project" value="TreeGrafter"/>
</dbReference>
<evidence type="ECO:0000313" key="11">
    <source>
        <dbReference type="EMBL" id="EGS21011.1"/>
    </source>
</evidence>
<dbReference type="STRING" id="759272.G0S7R1"/>
<dbReference type="HOGENOM" id="CLU_068714_0_0_1"/>
<comment type="subcellular location">
    <subcellularLocation>
        <location evidence="1">Endoplasmic reticulum membrane</location>
        <topology evidence="1">Single-pass type II membrane protein</topology>
    </subcellularLocation>
</comment>
<evidence type="ECO:0000256" key="4">
    <source>
        <dbReference type="ARBA" id="ARBA00022824"/>
    </source>
</evidence>
<dbReference type="RefSeq" id="XP_006693307.1">
    <property type="nucleotide sequence ID" value="XM_006693244.1"/>
</dbReference>
<dbReference type="EMBL" id="GL988041">
    <property type="protein sequence ID" value="EGS21011.1"/>
    <property type="molecule type" value="Genomic_DNA"/>
</dbReference>
<comment type="similarity">
    <text evidence="2 9">Belongs to the SPCS3 family.</text>
</comment>
<evidence type="ECO:0000256" key="6">
    <source>
        <dbReference type="ARBA" id="ARBA00022989"/>
    </source>
</evidence>
<evidence type="ECO:0000256" key="10">
    <source>
        <dbReference type="SAM" id="Phobius"/>
    </source>
</evidence>
<proteinExistence type="inferred from homology"/>
<dbReference type="KEGG" id="cthr:CTHT_0028510"/>
<reference evidence="11 12" key="1">
    <citation type="journal article" date="2011" name="Cell">
        <title>Insight into structure and assembly of the nuclear pore complex by utilizing the genome of a eukaryotic thermophile.</title>
        <authorList>
            <person name="Amlacher S."/>
            <person name="Sarges P."/>
            <person name="Flemming D."/>
            <person name="van Noort V."/>
            <person name="Kunze R."/>
            <person name="Devos D.P."/>
            <person name="Arumugam M."/>
            <person name="Bork P."/>
            <person name="Hurt E."/>
        </authorList>
    </citation>
    <scope>NUCLEOTIDE SEQUENCE [LARGE SCALE GENOMIC DNA]</scope>
    <source>
        <strain evidence="12">DSM 1495 / CBS 144.50 / IMI 039719</strain>
    </source>
</reference>
<comment type="function">
    <text evidence="8">Essential component of the signal peptidase complex (SPC) which catalyzes the cleavage of N-terminal signal sequences from nascent proteins as they are translocated into the lumen of the endoplasmic reticulum. Essential for the SPC catalytic activity, possibly by stabilizing and positioning the active center of the complex close to the lumenal surface. Essential for viability.</text>
</comment>
<dbReference type="eggNOG" id="KOG3372">
    <property type="taxonomic scope" value="Eukaryota"/>
</dbReference>
<feature type="transmembrane region" description="Helical" evidence="10">
    <location>
        <begin position="12"/>
        <end position="33"/>
    </location>
</feature>
<evidence type="ECO:0000256" key="7">
    <source>
        <dbReference type="ARBA" id="ARBA00023136"/>
    </source>
</evidence>
<keyword evidence="7 9" id="KW-0472">Membrane</keyword>
<dbReference type="GeneID" id="18256889"/>
<name>G0S7R1_CHATD</name>
<dbReference type="AlphaFoldDB" id="G0S7R1"/>
<evidence type="ECO:0000256" key="5">
    <source>
        <dbReference type="ARBA" id="ARBA00022968"/>
    </source>
</evidence>
<evidence type="ECO:0000256" key="9">
    <source>
        <dbReference type="PIRNR" id="PIRNR016089"/>
    </source>
</evidence>
<dbReference type="PANTHER" id="PTHR12804">
    <property type="entry name" value="MICROSOMAL SIGNAL PEPTIDASE 23 KD SUBUNIT SPC22/23"/>
    <property type="match status" value="1"/>
</dbReference>
<sequence>MYSSLVRVQNTFGFFTTVVCVVAALIAATDFLAPRTPSVGVIKPTNVQVVKGRPHYYSPKKEEYAIIKFSLDADLSSLFTWNTKQLFVYVTAEWPSAPGQNATNQAVIWDSIITSPSADHLANLGPIAKKKLIRSAQGKSIDPSRGKLSIRNQRPKYQITHPSGKMAEIEDVVLRVHYNVQPWVGVLTWNQDTDFFKWKAIKKNVSKRFSLPAIKKREEGGARKIDASH</sequence>
<evidence type="ECO:0000256" key="1">
    <source>
        <dbReference type="ARBA" id="ARBA00004648"/>
    </source>
</evidence>
<keyword evidence="12" id="KW-1185">Reference proteome</keyword>
<keyword evidence="3 10" id="KW-0812">Transmembrane</keyword>
<keyword evidence="5" id="KW-0735">Signal-anchor</keyword>